<protein>
    <submittedName>
        <fullName evidence="3">Bifunctional 3-(3-hydroxy-phenyl)propionate/3-hydroxycinnamic acid hydroxylase</fullName>
    </submittedName>
</protein>
<gene>
    <name evidence="3" type="ORF">EOT10_21060</name>
</gene>
<evidence type="ECO:0000313" key="4">
    <source>
        <dbReference type="Proteomes" id="UP000283128"/>
    </source>
</evidence>
<dbReference type="EMBL" id="RZYA01000009">
    <property type="protein sequence ID" value="RVU22958.1"/>
    <property type="molecule type" value="Genomic_DNA"/>
</dbReference>
<accession>A0A437PKX8</accession>
<dbReference type="SUPFAM" id="SSF51905">
    <property type="entry name" value="FAD/NAD(P)-binding domain"/>
    <property type="match status" value="1"/>
</dbReference>
<dbReference type="Gene3D" id="3.50.50.60">
    <property type="entry name" value="FAD/NAD(P)-binding domain"/>
    <property type="match status" value="1"/>
</dbReference>
<evidence type="ECO:0000259" key="2">
    <source>
        <dbReference type="Pfam" id="PF01494"/>
    </source>
</evidence>
<feature type="domain" description="FAD-binding" evidence="2">
    <location>
        <begin position="22"/>
        <end position="372"/>
    </location>
</feature>
<keyword evidence="1" id="KW-0560">Oxidoreductase</keyword>
<dbReference type="GO" id="GO:0019622">
    <property type="term" value="P:3-(3-hydroxy)phenylpropionate catabolic process"/>
    <property type="evidence" value="ECO:0007669"/>
    <property type="project" value="TreeGrafter"/>
</dbReference>
<proteinExistence type="predicted"/>
<reference evidence="3 4" key="1">
    <citation type="submission" date="2019-01" db="EMBL/GenBank/DDBJ databases">
        <title>Genome sequences of Streptomyces and Rhizobium isolates collected from root and soil.</title>
        <authorList>
            <person name="Chhettri S."/>
            <person name="Sevigny J.L."/>
            <person name="Sen A."/>
            <person name="Ennis N."/>
            <person name="Tisa L."/>
        </authorList>
    </citation>
    <scope>NUCLEOTIDE SEQUENCE [LARGE SCALE GENOMIC DNA]</scope>
    <source>
        <strain evidence="3 4">San01</strain>
    </source>
</reference>
<keyword evidence="4" id="KW-1185">Reference proteome</keyword>
<dbReference type="PANTHER" id="PTHR43476:SF3">
    <property type="entry name" value="FAD-BINDING MONOOXYGENASE"/>
    <property type="match status" value="1"/>
</dbReference>
<dbReference type="InterPro" id="IPR036188">
    <property type="entry name" value="FAD/NAD-bd_sf"/>
</dbReference>
<sequence>MNIEHDVTIEHDVAIDHDVAIEYDVAIVGYGPSGLVLASALGKAGHRVVVFERWPGLYGLPRLTHIDGETARVIASVGDIGHALRDALPVPDYHYLNGAGELLIELDWRGESCGYPAHISMYQPDVEDAIDRHVRASGNVEVNQGWSVVNVQAGDDHVEVTARPWSQSRTGQWSHSDEERTVTAKYLVGADGANSFVRATLGIERSDNGVDDRWLNIDTERLRKLPDHFDQAKVFCDPERGHMFMPIGRSRQRFELAVLKGEDHAPFEDPEFAWAWLRKTHGLGPQDVRILRQVVYTFQGRIAESWRLGRVFLVGDAAHTTPPYMGQGACSGMRDGITLGWKLDLVLRGLAGEELLDTYETERRPHATAITEISTALGRVANTHDRVEAAARDEAFRTGDVPPLPAFPTLVAGVVHHAPDGAVSRPAGTLTPHGTVRTSAGEGLFDDVVGRGFCLVSARGWQAVLDGGRRSFLDALGVSTATLSSGAEDSVDDVAGTYGAWLADQGCEVLIGRPDHHLFWAGTLADLPEAVDQLRARLAWTAAPAPAPVGVEA</sequence>
<dbReference type="InterPro" id="IPR050631">
    <property type="entry name" value="PheA/TfdB_FAD_monoxygenase"/>
</dbReference>
<evidence type="ECO:0000313" key="3">
    <source>
        <dbReference type="EMBL" id="RVU22958.1"/>
    </source>
</evidence>
<dbReference type="GO" id="GO:0008688">
    <property type="term" value="F:3-(3-hydroxyphenyl)propionate hydroxylase activity"/>
    <property type="evidence" value="ECO:0007669"/>
    <property type="project" value="TreeGrafter"/>
</dbReference>
<dbReference type="InterPro" id="IPR002938">
    <property type="entry name" value="FAD-bd"/>
</dbReference>
<evidence type="ECO:0000256" key="1">
    <source>
        <dbReference type="ARBA" id="ARBA00023002"/>
    </source>
</evidence>
<name>A0A437PKX8_9ACTN</name>
<dbReference type="RefSeq" id="WP_127829804.1">
    <property type="nucleotide sequence ID" value="NZ_RZYA01000009.1"/>
</dbReference>
<dbReference type="Pfam" id="PF01494">
    <property type="entry name" value="FAD_binding_3"/>
    <property type="match status" value="1"/>
</dbReference>
<dbReference type="PRINTS" id="PR00420">
    <property type="entry name" value="RNGMNOXGNASE"/>
</dbReference>
<dbReference type="NCBIfam" id="NF004829">
    <property type="entry name" value="PRK06183.1-3"/>
    <property type="match status" value="1"/>
</dbReference>
<organism evidence="3 4">
    <name type="scientific">Streptomyces antnestii</name>
    <dbReference type="NCBI Taxonomy" id="2494256"/>
    <lineage>
        <taxon>Bacteria</taxon>
        <taxon>Bacillati</taxon>
        <taxon>Actinomycetota</taxon>
        <taxon>Actinomycetes</taxon>
        <taxon>Kitasatosporales</taxon>
        <taxon>Streptomycetaceae</taxon>
        <taxon>Streptomyces</taxon>
    </lineage>
</organism>
<dbReference type="PANTHER" id="PTHR43476">
    <property type="entry name" value="3-(3-HYDROXY-PHENYL)PROPIONATE/3-HYDROXYCINNAMIC ACID HYDROXYLASE"/>
    <property type="match status" value="1"/>
</dbReference>
<dbReference type="AlphaFoldDB" id="A0A437PKX8"/>
<dbReference type="GO" id="GO:0071949">
    <property type="term" value="F:FAD binding"/>
    <property type="evidence" value="ECO:0007669"/>
    <property type="project" value="InterPro"/>
</dbReference>
<dbReference type="Gene3D" id="3.30.9.10">
    <property type="entry name" value="D-Amino Acid Oxidase, subunit A, domain 2"/>
    <property type="match status" value="1"/>
</dbReference>
<dbReference type="OrthoDB" id="8670884at2"/>
<dbReference type="Proteomes" id="UP000283128">
    <property type="component" value="Unassembled WGS sequence"/>
</dbReference>
<comment type="caution">
    <text evidence="3">The sequence shown here is derived from an EMBL/GenBank/DDBJ whole genome shotgun (WGS) entry which is preliminary data.</text>
</comment>